<dbReference type="GeneID" id="106808294"/>
<evidence type="ECO:0000256" key="6">
    <source>
        <dbReference type="ARBA" id="ARBA00023098"/>
    </source>
</evidence>
<protein>
    <submittedName>
        <fullName evidence="12">Peroxisomal carnitine O-octanoyltransferase-like</fullName>
    </submittedName>
</protein>
<evidence type="ECO:0000256" key="4">
    <source>
        <dbReference type="ARBA" id="ARBA00022679"/>
    </source>
</evidence>
<keyword evidence="4" id="KW-0808">Transferase</keyword>
<dbReference type="InterPro" id="IPR023213">
    <property type="entry name" value="CAT-like_dom_sf"/>
</dbReference>
<evidence type="ECO:0000256" key="1">
    <source>
        <dbReference type="ARBA" id="ARBA00005005"/>
    </source>
</evidence>
<feature type="domain" description="Choline/carnitine acyltransferase" evidence="10">
    <location>
        <begin position="69"/>
        <end position="195"/>
    </location>
</feature>
<proteinExistence type="inferred from homology"/>
<dbReference type="Gene3D" id="1.10.275.20">
    <property type="entry name" value="Choline/Carnitine o-acyltransferase"/>
    <property type="match status" value="1"/>
</dbReference>
<dbReference type="Gene3D" id="3.30.559.70">
    <property type="entry name" value="Choline/Carnitine o-acyltransferase, domain 2"/>
    <property type="match status" value="1"/>
</dbReference>
<feature type="compositionally biased region" description="Basic and acidic residues" evidence="9">
    <location>
        <begin position="218"/>
        <end position="232"/>
    </location>
</feature>
<accession>A0ABM1E2L4</accession>
<dbReference type="SUPFAM" id="SSF52777">
    <property type="entry name" value="CoA-dependent acyltransferases"/>
    <property type="match status" value="2"/>
</dbReference>
<dbReference type="PANTHER" id="PTHR22589:SF67">
    <property type="entry name" value="PEROXISOMAL CARNITINE O-OCTANOYLTRANSFERASE"/>
    <property type="match status" value="1"/>
</dbReference>
<comment type="similarity">
    <text evidence="2">Belongs to the carnitine/choline acetyltransferase family.</text>
</comment>
<evidence type="ECO:0000256" key="9">
    <source>
        <dbReference type="SAM" id="MobiDB-lite"/>
    </source>
</evidence>
<evidence type="ECO:0000313" key="12">
    <source>
        <dbReference type="RefSeq" id="XP_014666435.1"/>
    </source>
</evidence>
<keyword evidence="11" id="KW-1185">Reference proteome</keyword>
<dbReference type="Pfam" id="PF00755">
    <property type="entry name" value="Carn_acyltransf"/>
    <property type="match status" value="2"/>
</dbReference>
<evidence type="ECO:0000256" key="7">
    <source>
        <dbReference type="ARBA" id="ARBA00023315"/>
    </source>
</evidence>
<keyword evidence="3" id="KW-0813">Transport</keyword>
<dbReference type="InterPro" id="IPR000542">
    <property type="entry name" value="Carn_acyl_trans"/>
</dbReference>
<evidence type="ECO:0000256" key="8">
    <source>
        <dbReference type="ARBA" id="ARBA00048999"/>
    </source>
</evidence>
<dbReference type="InterPro" id="IPR042231">
    <property type="entry name" value="Cho/carn_acyl_trans_2"/>
</dbReference>
<dbReference type="Proteomes" id="UP000695022">
    <property type="component" value="Unplaced"/>
</dbReference>
<sequence length="424" mass="47814">MKKTLQNLFRNFYPRRGRPDGKEFLRQKLESLYLEPGQNTRTSAMSSLAGPDGGTGEATFQFQDGLRSLPVPSLDQTLAKYLDSVRPHVTEAELQATEAIAERFRTGIGQQLQEKLLEIGRRQRNWVERFWEPYAYLDLRVPILPFVNFGGPGPLVNSVWPAEGGTQLERAALFVWMRTRHWLRMRRQEVKAQTQCRHGFSASLEARPADSCVTSRDPPGRLDHSPPSETTRDIMGSRPAATYETATTRKFYHGRTETVRSCTVEGIEWCRSMLDGATTPFETKLSLLRRAREKQAKLMREAMNGEGCDRHLFGLYCLAMEEGLPIPQLYTDPSWSKSGGGGNFTLSTSWVGYTTVSGGVGPMCSNGYGCFYRTNDEKFVFYISRFTADADTSCSQFYDSLKRALRDQLDLWQAASAEGVTAKL</sequence>
<dbReference type="InterPro" id="IPR039551">
    <property type="entry name" value="Cho/carn_acyl_trans"/>
</dbReference>
<keyword evidence="7" id="KW-0012">Acyltransferase</keyword>
<evidence type="ECO:0000256" key="2">
    <source>
        <dbReference type="ARBA" id="ARBA00005232"/>
    </source>
</evidence>
<feature type="region of interest" description="Disordered" evidence="9">
    <location>
        <begin position="208"/>
        <end position="235"/>
    </location>
</feature>
<evidence type="ECO:0000256" key="3">
    <source>
        <dbReference type="ARBA" id="ARBA00022448"/>
    </source>
</evidence>
<comment type="pathway">
    <text evidence="1">Lipid metabolism; fatty acid beta-oxidation.</text>
</comment>
<dbReference type="Gene3D" id="3.30.559.10">
    <property type="entry name" value="Chloramphenicol acetyltransferase-like domain"/>
    <property type="match status" value="1"/>
</dbReference>
<organism evidence="11 12">
    <name type="scientific">Priapulus caudatus</name>
    <name type="common">Priapulid worm</name>
    <dbReference type="NCBI Taxonomy" id="37621"/>
    <lineage>
        <taxon>Eukaryota</taxon>
        <taxon>Metazoa</taxon>
        <taxon>Ecdysozoa</taxon>
        <taxon>Scalidophora</taxon>
        <taxon>Priapulida</taxon>
        <taxon>Priapulimorpha</taxon>
        <taxon>Priapulimorphida</taxon>
        <taxon>Priapulidae</taxon>
        <taxon>Priapulus</taxon>
    </lineage>
</organism>
<reference evidence="12" key="1">
    <citation type="submission" date="2025-08" db="UniProtKB">
        <authorList>
            <consortium name="RefSeq"/>
        </authorList>
    </citation>
    <scope>IDENTIFICATION</scope>
</reference>
<feature type="domain" description="Choline/carnitine acyltransferase" evidence="10">
    <location>
        <begin position="237"/>
        <end position="402"/>
    </location>
</feature>
<name>A0ABM1E2L4_PRICU</name>
<evidence type="ECO:0000256" key="5">
    <source>
        <dbReference type="ARBA" id="ARBA00022832"/>
    </source>
</evidence>
<evidence type="ECO:0000313" key="11">
    <source>
        <dbReference type="Proteomes" id="UP000695022"/>
    </source>
</evidence>
<gene>
    <name evidence="12" type="primary">LOC106808294</name>
</gene>
<dbReference type="RefSeq" id="XP_014666435.1">
    <property type="nucleotide sequence ID" value="XM_014810949.1"/>
</dbReference>
<evidence type="ECO:0000259" key="10">
    <source>
        <dbReference type="Pfam" id="PF00755"/>
    </source>
</evidence>
<dbReference type="PANTHER" id="PTHR22589">
    <property type="entry name" value="CARNITINE O-ACYLTRANSFERASE"/>
    <property type="match status" value="1"/>
</dbReference>
<comment type="catalytic activity">
    <reaction evidence="8">
        <text>4,8-dimethylnonanoyl-CoA + (R)-carnitine = O-4,8-dimethylnonanoyl-(R)-carnitine + CoA</text>
        <dbReference type="Rhea" id="RHEA:44860"/>
        <dbReference type="ChEBI" id="CHEBI:16347"/>
        <dbReference type="ChEBI" id="CHEBI:57287"/>
        <dbReference type="ChEBI" id="CHEBI:77061"/>
        <dbReference type="ChEBI" id="CHEBI:84654"/>
    </reaction>
</comment>
<keyword evidence="5" id="KW-0276">Fatty acid metabolism</keyword>
<keyword evidence="6" id="KW-0443">Lipid metabolism</keyword>
<dbReference type="InterPro" id="IPR042572">
    <property type="entry name" value="Carn_acyl_trans_N"/>
</dbReference>